<accession>C7N1M8</accession>
<keyword evidence="5" id="KW-0732">Signal</keyword>
<gene>
    <name evidence="7" type="ordered locus">Shel_02520</name>
</gene>
<dbReference type="eggNOG" id="COG1053">
    <property type="taxonomic scope" value="Bacteria"/>
</dbReference>
<dbReference type="SUPFAM" id="SSF51905">
    <property type="entry name" value="FAD/NAD(P)-binding domain"/>
    <property type="match status" value="1"/>
</dbReference>
<dbReference type="STRING" id="471855.Shel_02520"/>
<dbReference type="Proteomes" id="UP000002026">
    <property type="component" value="Chromosome"/>
</dbReference>
<dbReference type="PRINTS" id="PR00411">
    <property type="entry name" value="PNDRDTASEI"/>
</dbReference>
<dbReference type="AlphaFoldDB" id="C7N1M8"/>
<dbReference type="Gene3D" id="3.90.700.10">
    <property type="entry name" value="Succinate dehydrogenase/fumarate reductase flavoprotein, catalytic domain"/>
    <property type="match status" value="1"/>
</dbReference>
<dbReference type="InterPro" id="IPR050315">
    <property type="entry name" value="FAD-oxidoreductase_2"/>
</dbReference>
<evidence type="ECO:0000313" key="7">
    <source>
        <dbReference type="EMBL" id="ACV21320.1"/>
    </source>
</evidence>
<dbReference type="GO" id="GO:0033765">
    <property type="term" value="F:steroid dehydrogenase activity, acting on the CH-CH group of donors"/>
    <property type="evidence" value="ECO:0007669"/>
    <property type="project" value="UniProtKB-ARBA"/>
</dbReference>
<keyword evidence="3" id="KW-0274">FAD</keyword>
<sequence length="527" mass="54886">MGTFEMNRRKFVAGSAVAALAAMGLASCAPSGNAESAQDEAPSAPAVELDPNAEEVDVVVVGAGISGLAACVQAAENGNSVIVLEKGGAAGGNGVGTEGIFAVNSSFQQEQGIQINPSDIVHTELSESQWRSSGALWLDLVSKSADNVAWLQEKGVGFSGVVDNYHVGLFNTMHWWKDNVGAVGYVPPMQAAAEGYGVEFRFNSPAKQLVMADGAIAGVVVEGPEGEYQIKAKAVILASGGIGANPEYLKETGWTQEKVDEMMVVCSPSVEGDGYRMAREVGVKSFLANAAIQSFQGVRAFGNDDTVPYNSPLNGGNGLVALGGALWVDQDAHRFCDESIAMVFNMAANATACLGNKENYAIFDQAYIDALGLDDHDQEILDAAVAGSDPESVFSAGSVAELADHFGLDADVLQATVDRYNELVAAGADTDLGKDAAFLAPIAKAPFYIAKIVNNIVVVDGGITTNIRAEALDEDMNPIPGLYAVGLDGAMLWRNVYTQNMPGTAVGNNVNSGRNAANAARDYIAGL</sequence>
<dbReference type="Pfam" id="PF00890">
    <property type="entry name" value="FAD_binding_2"/>
    <property type="match status" value="1"/>
</dbReference>
<dbReference type="SUPFAM" id="SSF56425">
    <property type="entry name" value="Succinate dehydrogenase/fumarate reductase flavoprotein, catalytic domain"/>
    <property type="match status" value="1"/>
</dbReference>
<keyword evidence="8" id="KW-1185">Reference proteome</keyword>
<evidence type="ECO:0000256" key="4">
    <source>
        <dbReference type="ARBA" id="ARBA00023002"/>
    </source>
</evidence>
<evidence type="ECO:0000256" key="5">
    <source>
        <dbReference type="SAM" id="SignalP"/>
    </source>
</evidence>
<evidence type="ECO:0000256" key="2">
    <source>
        <dbReference type="ARBA" id="ARBA00022630"/>
    </source>
</evidence>
<dbReference type="PANTHER" id="PTHR43400">
    <property type="entry name" value="FUMARATE REDUCTASE"/>
    <property type="match status" value="1"/>
</dbReference>
<proteinExistence type="predicted"/>
<organism evidence="7 8">
    <name type="scientific">Slackia heliotrinireducens (strain ATCC 29202 / DSM 20476 / NCTC 11029 / RHS 1)</name>
    <name type="common">Peptococcus heliotrinreducens</name>
    <dbReference type="NCBI Taxonomy" id="471855"/>
    <lineage>
        <taxon>Bacteria</taxon>
        <taxon>Bacillati</taxon>
        <taxon>Actinomycetota</taxon>
        <taxon>Coriobacteriia</taxon>
        <taxon>Eggerthellales</taxon>
        <taxon>Eggerthellaceae</taxon>
        <taxon>Slackia</taxon>
    </lineage>
</organism>
<keyword evidence="2" id="KW-0285">Flavoprotein</keyword>
<feature type="chain" id="PRO_5002978799" evidence="5">
    <location>
        <begin position="35"/>
        <end position="527"/>
    </location>
</feature>
<dbReference type="PANTHER" id="PTHR43400:SF7">
    <property type="entry name" value="FAD-DEPENDENT OXIDOREDUCTASE 2 FAD BINDING DOMAIN-CONTAINING PROTEIN"/>
    <property type="match status" value="1"/>
</dbReference>
<evidence type="ECO:0000313" key="8">
    <source>
        <dbReference type="Proteomes" id="UP000002026"/>
    </source>
</evidence>
<dbReference type="PROSITE" id="PS51318">
    <property type="entry name" value="TAT"/>
    <property type="match status" value="1"/>
</dbReference>
<name>C7N1M8_SLAHD</name>
<dbReference type="Gene3D" id="3.50.50.60">
    <property type="entry name" value="FAD/NAD(P)-binding domain"/>
    <property type="match status" value="1"/>
</dbReference>
<feature type="signal peptide" evidence="5">
    <location>
        <begin position="1"/>
        <end position="34"/>
    </location>
</feature>
<dbReference type="InterPro" id="IPR003953">
    <property type="entry name" value="FAD-dep_OxRdtase_2_FAD-bd"/>
</dbReference>
<dbReference type="RefSeq" id="WP_012797430.1">
    <property type="nucleotide sequence ID" value="NC_013165.1"/>
</dbReference>
<dbReference type="HOGENOM" id="CLU_011398_4_3_11"/>
<dbReference type="KEGG" id="shi:Shel_02520"/>
<dbReference type="EMBL" id="CP001684">
    <property type="protein sequence ID" value="ACV21320.1"/>
    <property type="molecule type" value="Genomic_DNA"/>
</dbReference>
<feature type="domain" description="FAD-dependent oxidoreductase 2 FAD-binding" evidence="6">
    <location>
        <begin position="57"/>
        <end position="486"/>
    </location>
</feature>
<keyword evidence="4" id="KW-0560">Oxidoreductase</keyword>
<reference evidence="7 8" key="1">
    <citation type="journal article" date="2009" name="Stand. Genomic Sci.">
        <title>Complete genome sequence of Slackia heliotrinireducens type strain (RHS 1).</title>
        <authorList>
            <person name="Pukall R."/>
            <person name="Lapidus A."/>
            <person name="Nolan M."/>
            <person name="Copeland A."/>
            <person name="Glavina Del Rio T."/>
            <person name="Lucas S."/>
            <person name="Chen F."/>
            <person name="Tice H."/>
            <person name="Cheng J.F."/>
            <person name="Chertkov O."/>
            <person name="Bruce D."/>
            <person name="Goodwin L."/>
            <person name="Kuske C."/>
            <person name="Brettin T."/>
            <person name="Detter J.C."/>
            <person name="Han C."/>
            <person name="Pitluck S."/>
            <person name="Pati A."/>
            <person name="Mavrommatis K."/>
            <person name="Ivanova N."/>
            <person name="Ovchinnikova G."/>
            <person name="Chen A."/>
            <person name="Palaniappan K."/>
            <person name="Schneider S."/>
            <person name="Rohde M."/>
            <person name="Chain P."/>
            <person name="D'haeseleer P."/>
            <person name="Goker M."/>
            <person name="Bristow J."/>
            <person name="Eisen J.A."/>
            <person name="Markowitz V."/>
            <person name="Kyrpides N.C."/>
            <person name="Klenk H.P."/>
            <person name="Hugenholtz P."/>
        </authorList>
    </citation>
    <scope>NUCLEOTIDE SEQUENCE [LARGE SCALE GENOMIC DNA]</scope>
    <source>
        <strain evidence="8">ATCC 29202 / DSM 20476 / NCTC 11029 / RHS 1</strain>
    </source>
</reference>
<dbReference type="InterPro" id="IPR036188">
    <property type="entry name" value="FAD/NAD-bd_sf"/>
</dbReference>
<evidence type="ECO:0000256" key="3">
    <source>
        <dbReference type="ARBA" id="ARBA00022827"/>
    </source>
</evidence>
<evidence type="ECO:0000256" key="1">
    <source>
        <dbReference type="ARBA" id="ARBA00001974"/>
    </source>
</evidence>
<protein>
    <submittedName>
        <fullName evidence="7">Succinate dehydrogenase/fumarate reductase flavoprotein subunit</fullName>
    </submittedName>
</protein>
<comment type="cofactor">
    <cofactor evidence="1">
        <name>FAD</name>
        <dbReference type="ChEBI" id="CHEBI:57692"/>
    </cofactor>
</comment>
<evidence type="ECO:0000259" key="6">
    <source>
        <dbReference type="Pfam" id="PF00890"/>
    </source>
</evidence>
<dbReference type="InterPro" id="IPR027477">
    <property type="entry name" value="Succ_DH/fumarate_Rdtase_cat_sf"/>
</dbReference>
<dbReference type="InterPro" id="IPR006311">
    <property type="entry name" value="TAT_signal"/>
</dbReference>